<feature type="region of interest" description="Disordered" evidence="1">
    <location>
        <begin position="1"/>
        <end position="121"/>
    </location>
</feature>
<comment type="caution">
    <text evidence="2">The sequence shown here is derived from an EMBL/GenBank/DDBJ whole genome shotgun (WGS) entry which is preliminary data.</text>
</comment>
<dbReference type="Proteomes" id="UP000191672">
    <property type="component" value="Unassembled WGS sequence"/>
</dbReference>
<reference evidence="3" key="1">
    <citation type="journal article" date="2017" name="Nat. Microbiol.">
        <title>Global analysis of biosynthetic gene clusters reveals vast potential of secondary metabolite production in Penicillium species.</title>
        <authorList>
            <person name="Nielsen J.C."/>
            <person name="Grijseels S."/>
            <person name="Prigent S."/>
            <person name="Ji B."/>
            <person name="Dainat J."/>
            <person name="Nielsen K.F."/>
            <person name="Frisvad J.C."/>
            <person name="Workman M."/>
            <person name="Nielsen J."/>
        </authorList>
    </citation>
    <scope>NUCLEOTIDE SEQUENCE [LARGE SCALE GENOMIC DNA]</scope>
    <source>
        <strain evidence="3">IBT 31811</strain>
    </source>
</reference>
<feature type="compositionally biased region" description="Basic and acidic residues" evidence="1">
    <location>
        <begin position="103"/>
        <end position="121"/>
    </location>
</feature>
<protein>
    <submittedName>
        <fullName evidence="2">Uncharacterized protein</fullName>
    </submittedName>
</protein>
<evidence type="ECO:0000313" key="2">
    <source>
        <dbReference type="EMBL" id="OQD82554.1"/>
    </source>
</evidence>
<organism evidence="2 3">
    <name type="scientific">Penicillium antarcticum</name>
    <dbReference type="NCBI Taxonomy" id="416450"/>
    <lineage>
        <taxon>Eukaryota</taxon>
        <taxon>Fungi</taxon>
        <taxon>Dikarya</taxon>
        <taxon>Ascomycota</taxon>
        <taxon>Pezizomycotina</taxon>
        <taxon>Eurotiomycetes</taxon>
        <taxon>Eurotiomycetidae</taxon>
        <taxon>Eurotiales</taxon>
        <taxon>Aspergillaceae</taxon>
        <taxon>Penicillium</taxon>
    </lineage>
</organism>
<evidence type="ECO:0000256" key="1">
    <source>
        <dbReference type="SAM" id="MobiDB-lite"/>
    </source>
</evidence>
<keyword evidence="3" id="KW-1185">Reference proteome</keyword>
<proteinExistence type="predicted"/>
<dbReference type="AlphaFoldDB" id="A0A1V6PZS8"/>
<feature type="compositionally biased region" description="Basic and acidic residues" evidence="1">
    <location>
        <begin position="13"/>
        <end position="29"/>
    </location>
</feature>
<dbReference type="EMBL" id="MDYN01000021">
    <property type="protein sequence ID" value="OQD82554.1"/>
    <property type="molecule type" value="Genomic_DNA"/>
</dbReference>
<name>A0A1V6PZS8_9EURO</name>
<feature type="compositionally biased region" description="Polar residues" evidence="1">
    <location>
        <begin position="78"/>
        <end position="89"/>
    </location>
</feature>
<accession>A0A1V6PZS8</accession>
<feature type="compositionally biased region" description="Basic and acidic residues" evidence="1">
    <location>
        <begin position="58"/>
        <end position="77"/>
    </location>
</feature>
<gene>
    <name evidence="2" type="ORF">PENANT_c021G05230</name>
</gene>
<evidence type="ECO:0000313" key="3">
    <source>
        <dbReference type="Proteomes" id="UP000191672"/>
    </source>
</evidence>
<sequence length="121" mass="13226">MSLKHPKQNSKNADSHQNAENHEETDQLHVKQSCPQQGLDESSGDPYAALSEIAAPKPVERLPEGELARHPSLEQRLSHPTHSSGNNQDGYEALSEIAAPEPVETHTDGDAAQHPSLERQL</sequence>